<dbReference type="Gene3D" id="3.40.50.2000">
    <property type="entry name" value="Glycogen Phosphorylase B"/>
    <property type="match status" value="2"/>
</dbReference>
<dbReference type="InterPro" id="IPR001296">
    <property type="entry name" value="Glyco_trans_1"/>
</dbReference>
<gene>
    <name evidence="3" type="ORF">H8E23_15615</name>
</gene>
<dbReference type="PANTHER" id="PTHR45947:SF3">
    <property type="entry name" value="SULFOQUINOVOSYL TRANSFERASE SQD2"/>
    <property type="match status" value="1"/>
</dbReference>
<sequence>MKAASLNIAMISLHSSPIGELGTRDTGGMSVYISELACELGRRGHRIDIFTCRRARASAQVTELYANVRLVQLNSSLVEPMTKAKIYHALGDYFGALERFRIQAGLCYDLIHSHYWLSGMLGHQARNHWSVPHIIMFHTLGASKNRAGTSEPEPEIRIANEKRLINLCHRILAATKREKEDLMRFYNAVSAKISVVPCGVNLNRFRPLNRLTARQQLGFDADELLLLYVGRFDPIKGLDRLIPALCHLQNHPRLRLVIVGGDGGHSSFFKNLQRLVRNLGLEHCVTFAGRVEHSVMPLYFCAANVLVIPSRYESFGLAGLEALACGTPVVAAPVGAFENVLREGQTGHVVSDETPLAFARGIEIFLPGPSSTVPAPEAVRASVLEFDWSKVAAAVTDQYTTVLKKTAPG</sequence>
<feature type="domain" description="Glycosyl transferase family 1" evidence="1">
    <location>
        <begin position="212"/>
        <end position="367"/>
    </location>
</feature>
<dbReference type="Pfam" id="PF00534">
    <property type="entry name" value="Glycos_transf_1"/>
    <property type="match status" value="1"/>
</dbReference>
<dbReference type="Proteomes" id="UP000603434">
    <property type="component" value="Unassembled WGS sequence"/>
</dbReference>
<dbReference type="InterPro" id="IPR050194">
    <property type="entry name" value="Glycosyltransferase_grp1"/>
</dbReference>
<evidence type="ECO:0000259" key="1">
    <source>
        <dbReference type="Pfam" id="PF00534"/>
    </source>
</evidence>
<dbReference type="GO" id="GO:0016757">
    <property type="term" value="F:glycosyltransferase activity"/>
    <property type="evidence" value="ECO:0007669"/>
    <property type="project" value="InterPro"/>
</dbReference>
<reference evidence="3 4" key="1">
    <citation type="submission" date="2020-08" db="EMBL/GenBank/DDBJ databases">
        <title>Bridging the membrane lipid divide: bacteria of the FCB group superphylum have the potential to synthesize archaeal ether lipids.</title>
        <authorList>
            <person name="Villanueva L."/>
            <person name="Von Meijenfeldt F.A.B."/>
            <person name="Westbye A.B."/>
            <person name="Yadav S."/>
            <person name="Hopmans E.C."/>
            <person name="Dutilh B.E."/>
            <person name="Sinninghe Damste J.S."/>
        </authorList>
    </citation>
    <scope>NUCLEOTIDE SEQUENCE [LARGE SCALE GENOMIC DNA]</scope>
    <source>
        <strain evidence="3">NIOZ-UU30</strain>
    </source>
</reference>
<protein>
    <submittedName>
        <fullName evidence="3">Glycosyltransferase</fullName>
    </submittedName>
</protein>
<dbReference type="InterPro" id="IPR028098">
    <property type="entry name" value="Glyco_trans_4-like_N"/>
</dbReference>
<dbReference type="AlphaFoldDB" id="A0A8J6TJV7"/>
<dbReference type="PANTHER" id="PTHR45947">
    <property type="entry name" value="SULFOQUINOVOSYL TRANSFERASE SQD2"/>
    <property type="match status" value="1"/>
</dbReference>
<name>A0A8J6TJV7_9BACT</name>
<feature type="domain" description="Glycosyltransferase subfamily 4-like N-terminal" evidence="2">
    <location>
        <begin position="27"/>
        <end position="204"/>
    </location>
</feature>
<evidence type="ECO:0000313" key="4">
    <source>
        <dbReference type="Proteomes" id="UP000603434"/>
    </source>
</evidence>
<dbReference type="Pfam" id="PF13439">
    <property type="entry name" value="Glyco_transf_4"/>
    <property type="match status" value="1"/>
</dbReference>
<organism evidence="3 4">
    <name type="scientific">Candidatus Desulfatibia profunda</name>
    <dbReference type="NCBI Taxonomy" id="2841695"/>
    <lineage>
        <taxon>Bacteria</taxon>
        <taxon>Pseudomonadati</taxon>
        <taxon>Thermodesulfobacteriota</taxon>
        <taxon>Desulfobacteria</taxon>
        <taxon>Desulfobacterales</taxon>
        <taxon>Desulfobacterales incertae sedis</taxon>
        <taxon>Candidatus Desulfatibia</taxon>
    </lineage>
</organism>
<evidence type="ECO:0000313" key="3">
    <source>
        <dbReference type="EMBL" id="MBC8362812.1"/>
    </source>
</evidence>
<dbReference type="SUPFAM" id="SSF53756">
    <property type="entry name" value="UDP-Glycosyltransferase/glycogen phosphorylase"/>
    <property type="match status" value="1"/>
</dbReference>
<comment type="caution">
    <text evidence="3">The sequence shown here is derived from an EMBL/GenBank/DDBJ whole genome shotgun (WGS) entry which is preliminary data.</text>
</comment>
<dbReference type="EMBL" id="JACNJH010000222">
    <property type="protein sequence ID" value="MBC8362812.1"/>
    <property type="molecule type" value="Genomic_DNA"/>
</dbReference>
<evidence type="ECO:0000259" key="2">
    <source>
        <dbReference type="Pfam" id="PF13439"/>
    </source>
</evidence>
<proteinExistence type="predicted"/>
<accession>A0A8J6TJV7</accession>